<dbReference type="InterPro" id="IPR000868">
    <property type="entry name" value="Isochorismatase-like_dom"/>
</dbReference>
<dbReference type="SUPFAM" id="SSF52499">
    <property type="entry name" value="Isochorismatase-like hydrolases"/>
    <property type="match status" value="1"/>
</dbReference>
<dbReference type="Gene3D" id="3.40.50.850">
    <property type="entry name" value="Isochorismatase-like"/>
    <property type="match status" value="1"/>
</dbReference>
<dbReference type="RefSeq" id="WP_367722508.1">
    <property type="nucleotide sequence ID" value="NZ_JBFOCH010000018.1"/>
</dbReference>
<dbReference type="InterPro" id="IPR050272">
    <property type="entry name" value="Isochorismatase-like_hydrls"/>
</dbReference>
<reference evidence="3 4" key="1">
    <citation type="submission" date="2024-06" db="EMBL/GenBank/DDBJ databases">
        <authorList>
            <person name="Tuo L."/>
        </authorList>
    </citation>
    <scope>NUCLEOTIDE SEQUENCE [LARGE SCALE GENOMIC DNA]</scope>
    <source>
        <strain evidence="3 4">ZMM04-5</strain>
    </source>
</reference>
<protein>
    <submittedName>
        <fullName evidence="3">Isochorismatase family protein</fullName>
    </submittedName>
</protein>
<evidence type="ECO:0000256" key="1">
    <source>
        <dbReference type="ARBA" id="ARBA00022801"/>
    </source>
</evidence>
<dbReference type="InterPro" id="IPR036380">
    <property type="entry name" value="Isochorismatase-like_sf"/>
</dbReference>
<accession>A0ABV3QVB2</accession>
<dbReference type="Pfam" id="PF00857">
    <property type="entry name" value="Isochorismatase"/>
    <property type="match status" value="1"/>
</dbReference>
<dbReference type="EMBL" id="JBFOCI010000001">
    <property type="protein sequence ID" value="MEW9804853.1"/>
    <property type="molecule type" value="Genomic_DNA"/>
</dbReference>
<evidence type="ECO:0000259" key="2">
    <source>
        <dbReference type="Pfam" id="PF00857"/>
    </source>
</evidence>
<name>A0ABV3QVB2_9HYPH</name>
<keyword evidence="4" id="KW-1185">Reference proteome</keyword>
<evidence type="ECO:0000313" key="3">
    <source>
        <dbReference type="EMBL" id="MEW9804853.1"/>
    </source>
</evidence>
<dbReference type="PANTHER" id="PTHR43540">
    <property type="entry name" value="PEROXYUREIDOACRYLATE/UREIDOACRYLATE AMIDOHYDROLASE-RELATED"/>
    <property type="match status" value="1"/>
</dbReference>
<gene>
    <name evidence="3" type="ORF">ABUE31_02485</name>
</gene>
<proteinExistence type="predicted"/>
<organism evidence="3 4">
    <name type="scientific">Mesorhizobium marinum</name>
    <dbReference type="NCBI Taxonomy" id="3228790"/>
    <lineage>
        <taxon>Bacteria</taxon>
        <taxon>Pseudomonadati</taxon>
        <taxon>Pseudomonadota</taxon>
        <taxon>Alphaproteobacteria</taxon>
        <taxon>Hyphomicrobiales</taxon>
        <taxon>Phyllobacteriaceae</taxon>
        <taxon>Mesorhizobium</taxon>
    </lineage>
</organism>
<dbReference type="Proteomes" id="UP001556196">
    <property type="component" value="Unassembled WGS sequence"/>
</dbReference>
<keyword evidence="1" id="KW-0378">Hydrolase</keyword>
<feature type="domain" description="Isochorismatase-like" evidence="2">
    <location>
        <begin position="12"/>
        <end position="187"/>
    </location>
</feature>
<sequence>MKRPLVIAGDRAALLCIDLQEEHRQDRRLLAVGFDAVVANARRLQDAARLAAIPVHHFAYVVDAAVSLPHHPRLPDGRSAFSDKDDPLTAICPEVAPVDGEQLVVKSEASAFGTGLGDALKAEGVEWLLVCGVWTEACVDATVKAALKLGFRVVLVKDACGSGSVAMHQTGVLNLANRIYGGAVVDTAGACRLMAGETVPAWQPDRPVPIRYGYEDAATVYAWL</sequence>
<comment type="caution">
    <text evidence="3">The sequence shown here is derived from an EMBL/GenBank/DDBJ whole genome shotgun (WGS) entry which is preliminary data.</text>
</comment>
<evidence type="ECO:0000313" key="4">
    <source>
        <dbReference type="Proteomes" id="UP001556196"/>
    </source>
</evidence>